<proteinExistence type="inferred from homology"/>
<keyword evidence="7" id="KW-0998">Cell outer membrane</keyword>
<evidence type="ECO:0000256" key="7">
    <source>
        <dbReference type="ARBA" id="ARBA00023237"/>
    </source>
</evidence>
<comment type="similarity">
    <text evidence="2">Belongs to the OmpP1/FadL family.</text>
</comment>
<evidence type="ECO:0000256" key="3">
    <source>
        <dbReference type="ARBA" id="ARBA00022452"/>
    </source>
</evidence>
<dbReference type="GO" id="GO:0015483">
    <property type="term" value="F:long-chain fatty acid transporting porin activity"/>
    <property type="evidence" value="ECO:0007669"/>
    <property type="project" value="TreeGrafter"/>
</dbReference>
<dbReference type="EMBL" id="PISP01000001">
    <property type="protein sequence ID" value="PKD45103.1"/>
    <property type="molecule type" value="Genomic_DNA"/>
</dbReference>
<keyword evidence="4" id="KW-0812">Transmembrane</keyword>
<comment type="subcellular location">
    <subcellularLocation>
        <location evidence="1">Cell outer membrane</location>
        <topology evidence="1">Multi-pass membrane protein</topology>
    </subcellularLocation>
</comment>
<dbReference type="Gene3D" id="2.40.160.60">
    <property type="entry name" value="Outer membrane protein transport protein (OMPP1/FadL/TodX)"/>
    <property type="match status" value="1"/>
</dbReference>
<keyword evidence="5" id="KW-0732">Signal</keyword>
<accession>A0A2N0VLM3</accession>
<dbReference type="PANTHER" id="PTHR35093:SF8">
    <property type="entry name" value="OUTER MEMBRANE PROTEIN NMB0088-RELATED"/>
    <property type="match status" value="1"/>
</dbReference>
<evidence type="ECO:0000256" key="4">
    <source>
        <dbReference type="ARBA" id="ARBA00022692"/>
    </source>
</evidence>
<evidence type="ECO:0000313" key="8">
    <source>
        <dbReference type="EMBL" id="PKD45103.1"/>
    </source>
</evidence>
<dbReference type="GO" id="GO:0009279">
    <property type="term" value="C:cell outer membrane"/>
    <property type="evidence" value="ECO:0007669"/>
    <property type="project" value="UniProtKB-SubCell"/>
</dbReference>
<evidence type="ECO:0000313" key="9">
    <source>
        <dbReference type="Proteomes" id="UP000233398"/>
    </source>
</evidence>
<dbReference type="SUPFAM" id="SSF56935">
    <property type="entry name" value="Porins"/>
    <property type="match status" value="1"/>
</dbReference>
<organism evidence="8 9">
    <name type="scientific">Rhodohalobacter barkolensis</name>
    <dbReference type="NCBI Taxonomy" id="2053187"/>
    <lineage>
        <taxon>Bacteria</taxon>
        <taxon>Pseudomonadati</taxon>
        <taxon>Balneolota</taxon>
        <taxon>Balneolia</taxon>
        <taxon>Balneolales</taxon>
        <taxon>Balneolaceae</taxon>
        <taxon>Rhodohalobacter</taxon>
    </lineage>
</organism>
<dbReference type="OrthoDB" id="1522334at2"/>
<evidence type="ECO:0000256" key="5">
    <source>
        <dbReference type="ARBA" id="ARBA00022729"/>
    </source>
</evidence>
<keyword evidence="9" id="KW-1185">Reference proteome</keyword>
<name>A0A2N0VLM3_9BACT</name>
<evidence type="ECO:0000256" key="6">
    <source>
        <dbReference type="ARBA" id="ARBA00023136"/>
    </source>
</evidence>
<evidence type="ECO:0000256" key="2">
    <source>
        <dbReference type="ARBA" id="ARBA00008163"/>
    </source>
</evidence>
<keyword evidence="3" id="KW-1134">Transmembrane beta strand</keyword>
<dbReference type="Proteomes" id="UP000233398">
    <property type="component" value="Unassembled WGS sequence"/>
</dbReference>
<dbReference type="PANTHER" id="PTHR35093">
    <property type="entry name" value="OUTER MEMBRANE PROTEIN NMB0088-RELATED"/>
    <property type="match status" value="1"/>
</dbReference>
<evidence type="ECO:0000256" key="1">
    <source>
        <dbReference type="ARBA" id="ARBA00004571"/>
    </source>
</evidence>
<gene>
    <name evidence="8" type="ORF">CWD77_06530</name>
</gene>
<dbReference type="Pfam" id="PF03349">
    <property type="entry name" value="Toluene_X"/>
    <property type="match status" value="1"/>
</dbReference>
<dbReference type="AlphaFoldDB" id="A0A2N0VLM3"/>
<protein>
    <recommendedName>
        <fullName evidence="10">Aromatic hydrocarbon degradation protein</fullName>
    </recommendedName>
</protein>
<dbReference type="InterPro" id="IPR005017">
    <property type="entry name" value="OMPP1/FadL/TodX"/>
</dbReference>
<dbReference type="RefSeq" id="WP_101072552.1">
    <property type="nucleotide sequence ID" value="NZ_PISP01000001.1"/>
</dbReference>
<reference evidence="8 9" key="1">
    <citation type="submission" date="2017-11" db="EMBL/GenBank/DDBJ databases">
        <title>Rhodohalobacter 15182 sp. nov., isolated from a salt lake.</title>
        <authorList>
            <person name="Han S."/>
        </authorList>
    </citation>
    <scope>NUCLEOTIDE SEQUENCE [LARGE SCALE GENOMIC DNA]</scope>
    <source>
        <strain evidence="8 9">15182</strain>
    </source>
</reference>
<keyword evidence="6" id="KW-0472">Membrane</keyword>
<evidence type="ECO:0008006" key="10">
    <source>
        <dbReference type="Google" id="ProtNLM"/>
    </source>
</evidence>
<sequence>MQKIIKSLTIVGVLLLVTGLNTSIGQSTNSLNSLLYSNQANMFSDQGIAMDPVTIVMPGTAYAGGFGSFLDNPASAALYNQSFGQFGLAYTTVDESAQFVNSSQSLSDNQFNLSSAGFVYSFPTQQGSLVVGAGYNQHSVFNRALGFRGRNEQTSITDQFKSPGSTYADIAFNTFAIDYGDEFEDWDESIFRIGFPEWGDYLGIRQQGEIFESGYGGEYSFFAATEFQEDLMVGVSLGVLNGRYKYDRLFQEVDNFNDYNSDFIDTNDDGTGDSDIDNILLQDQIRSNYTGLKLRAGAIYRLNEILNIGASYTMGTRMEVEEIFDANIQTTFDNSVVFEDELNSEFVYNIEMPSRTSIGFSLNDLNGITISTAAEYVNYAGTRVDFNDGNLFEDEIVENEFIENNFRSVWNLRGGVQYQINDGLTLRGGYSYLPSKFENGTDDRSIFSFGTGIAISPGVQFEFAGQYKAWDEVSSVYDYAEYDYSALPDEPPAFNFQSENASRNVDRWQVLATVRFNLY</sequence>
<comment type="caution">
    <text evidence="8">The sequence shown here is derived from an EMBL/GenBank/DDBJ whole genome shotgun (WGS) entry which is preliminary data.</text>
</comment>